<name>A0A067RFW4_ZOONE</name>
<keyword evidence="3" id="KW-1185">Reference proteome</keyword>
<evidence type="ECO:0000256" key="1">
    <source>
        <dbReference type="SAM" id="MobiDB-lite"/>
    </source>
</evidence>
<evidence type="ECO:0000313" key="3">
    <source>
        <dbReference type="Proteomes" id="UP000027135"/>
    </source>
</evidence>
<protein>
    <submittedName>
        <fullName evidence="2">Uncharacterized protein</fullName>
    </submittedName>
</protein>
<feature type="region of interest" description="Disordered" evidence="1">
    <location>
        <begin position="101"/>
        <end position="123"/>
    </location>
</feature>
<dbReference type="InParanoid" id="A0A067RFW4"/>
<proteinExistence type="predicted"/>
<organism evidence="2 3">
    <name type="scientific">Zootermopsis nevadensis</name>
    <name type="common">Dampwood termite</name>
    <dbReference type="NCBI Taxonomy" id="136037"/>
    <lineage>
        <taxon>Eukaryota</taxon>
        <taxon>Metazoa</taxon>
        <taxon>Ecdysozoa</taxon>
        <taxon>Arthropoda</taxon>
        <taxon>Hexapoda</taxon>
        <taxon>Insecta</taxon>
        <taxon>Pterygota</taxon>
        <taxon>Neoptera</taxon>
        <taxon>Polyneoptera</taxon>
        <taxon>Dictyoptera</taxon>
        <taxon>Blattodea</taxon>
        <taxon>Blattoidea</taxon>
        <taxon>Termitoidae</taxon>
        <taxon>Termopsidae</taxon>
        <taxon>Zootermopsis</taxon>
    </lineage>
</organism>
<dbReference type="Proteomes" id="UP000027135">
    <property type="component" value="Unassembled WGS sequence"/>
</dbReference>
<sequence>METQSQRRTLSCQTGAELLQHLLQTYVTKMHTQGQQKNVADISVPQLAELSPRALLDGISTTRLRHSAVPTAHILEESASEQSGDEDSGQVKHITISLGNCECRSDSSSQSPVSWSHDSDCAM</sequence>
<evidence type="ECO:0000313" key="2">
    <source>
        <dbReference type="EMBL" id="KDR22622.1"/>
    </source>
</evidence>
<dbReference type="EMBL" id="KK852498">
    <property type="protein sequence ID" value="KDR22622.1"/>
    <property type="molecule type" value="Genomic_DNA"/>
</dbReference>
<gene>
    <name evidence="2" type="ORF">L798_12752</name>
</gene>
<accession>A0A067RFW4</accession>
<reference evidence="2 3" key="1">
    <citation type="journal article" date="2014" name="Nat. Commun.">
        <title>Molecular traces of alternative social organization in a termite genome.</title>
        <authorList>
            <person name="Terrapon N."/>
            <person name="Li C."/>
            <person name="Robertson H.M."/>
            <person name="Ji L."/>
            <person name="Meng X."/>
            <person name="Booth W."/>
            <person name="Chen Z."/>
            <person name="Childers C.P."/>
            <person name="Glastad K.M."/>
            <person name="Gokhale K."/>
            <person name="Gowin J."/>
            <person name="Gronenberg W."/>
            <person name="Hermansen R.A."/>
            <person name="Hu H."/>
            <person name="Hunt B.G."/>
            <person name="Huylmans A.K."/>
            <person name="Khalil S.M."/>
            <person name="Mitchell R.D."/>
            <person name="Munoz-Torres M.C."/>
            <person name="Mustard J.A."/>
            <person name="Pan H."/>
            <person name="Reese J.T."/>
            <person name="Scharf M.E."/>
            <person name="Sun F."/>
            <person name="Vogel H."/>
            <person name="Xiao J."/>
            <person name="Yang W."/>
            <person name="Yang Z."/>
            <person name="Yang Z."/>
            <person name="Zhou J."/>
            <person name="Zhu J."/>
            <person name="Brent C.S."/>
            <person name="Elsik C.G."/>
            <person name="Goodisman M.A."/>
            <person name="Liberles D.A."/>
            <person name="Roe R.M."/>
            <person name="Vargo E.L."/>
            <person name="Vilcinskas A."/>
            <person name="Wang J."/>
            <person name="Bornberg-Bauer E."/>
            <person name="Korb J."/>
            <person name="Zhang G."/>
            <person name="Liebig J."/>
        </authorList>
    </citation>
    <scope>NUCLEOTIDE SEQUENCE [LARGE SCALE GENOMIC DNA]</scope>
    <source>
        <tissue evidence="2">Whole organism</tissue>
    </source>
</reference>
<dbReference type="AlphaFoldDB" id="A0A067RFW4"/>
<feature type="compositionally biased region" description="Low complexity" evidence="1">
    <location>
        <begin position="106"/>
        <end position="116"/>
    </location>
</feature>